<dbReference type="EMBL" id="CALNXI010003364">
    <property type="protein sequence ID" value="CAH3193044.1"/>
    <property type="molecule type" value="Genomic_DNA"/>
</dbReference>
<dbReference type="PANTHER" id="PTHR15071">
    <property type="entry name" value="MANNOSE-6-PHOSPHATE RECEPTOR FAMILY MEMBER"/>
    <property type="match status" value="1"/>
</dbReference>
<dbReference type="Proteomes" id="UP001159427">
    <property type="component" value="Unassembled WGS sequence"/>
</dbReference>
<feature type="signal peptide" evidence="3">
    <location>
        <begin position="1"/>
        <end position="25"/>
    </location>
</feature>
<evidence type="ECO:0000313" key="4">
    <source>
        <dbReference type="EMBL" id="CAH3193044.1"/>
    </source>
</evidence>
<evidence type="ECO:0000256" key="1">
    <source>
        <dbReference type="SAM" id="MobiDB-lite"/>
    </source>
</evidence>
<evidence type="ECO:0000313" key="5">
    <source>
        <dbReference type="Proteomes" id="UP001159427"/>
    </source>
</evidence>
<dbReference type="InterPro" id="IPR009011">
    <property type="entry name" value="Man6P_isomerase_rcpt-bd_dom_sf"/>
</dbReference>
<name>A0ABN8SPP9_9CNID</name>
<dbReference type="Gene3D" id="2.70.130.10">
    <property type="entry name" value="Mannose-6-phosphate receptor binding domain"/>
    <property type="match status" value="1"/>
</dbReference>
<dbReference type="PANTHER" id="PTHR15071:SF0">
    <property type="entry name" value="MANNOSE 6-PHOSPHATE RECEPTOR-LIKE PROTEIN 1"/>
    <property type="match status" value="1"/>
</dbReference>
<keyword evidence="2" id="KW-0472">Membrane</keyword>
<sequence>MKVALRLMSCLLALTSLHTLEGANAGEGRHVIPTSDKNCAGYDLEGRIHDLAALQRKDGQPRFWVVSGGWNYTYNPCRPFSQGTTQASDCFGDVAVCMGTVNKARYQLIGTQSSFHYGFNKESHTPQLVYTNKESFPNRQVIINLKCDPLKKTPEEALFLFISDTNGIWKFLLTSICSCPDGCPSDSDDPGGEVNKLPYIIPSALAGIVVVVCVPAALYYYCKRRTEGPRHARLQNNDEDTRAGRSYGSNDEGNTTINIGTRGNGNRDTQVSSA</sequence>
<accession>A0ABN8SPP9</accession>
<organism evidence="4 5">
    <name type="scientific">Porites evermanni</name>
    <dbReference type="NCBI Taxonomy" id="104178"/>
    <lineage>
        <taxon>Eukaryota</taxon>
        <taxon>Metazoa</taxon>
        <taxon>Cnidaria</taxon>
        <taxon>Anthozoa</taxon>
        <taxon>Hexacorallia</taxon>
        <taxon>Scleractinia</taxon>
        <taxon>Fungiina</taxon>
        <taxon>Poritidae</taxon>
        <taxon>Porites</taxon>
    </lineage>
</organism>
<keyword evidence="2" id="KW-0812">Transmembrane</keyword>
<keyword evidence="2" id="KW-1133">Transmembrane helix</keyword>
<gene>
    <name evidence="4" type="ORF">PEVE_00025068</name>
</gene>
<feature type="compositionally biased region" description="Polar residues" evidence="1">
    <location>
        <begin position="247"/>
        <end position="274"/>
    </location>
</feature>
<keyword evidence="5" id="KW-1185">Reference proteome</keyword>
<feature type="region of interest" description="Disordered" evidence="1">
    <location>
        <begin position="232"/>
        <end position="274"/>
    </location>
</feature>
<evidence type="ECO:0000256" key="2">
    <source>
        <dbReference type="SAM" id="Phobius"/>
    </source>
</evidence>
<reference evidence="4 5" key="1">
    <citation type="submission" date="2022-05" db="EMBL/GenBank/DDBJ databases">
        <authorList>
            <consortium name="Genoscope - CEA"/>
            <person name="William W."/>
        </authorList>
    </citation>
    <scope>NUCLEOTIDE SEQUENCE [LARGE SCALE GENOMIC DNA]</scope>
</reference>
<dbReference type="SUPFAM" id="SSF50911">
    <property type="entry name" value="Mannose 6-phosphate receptor domain"/>
    <property type="match status" value="1"/>
</dbReference>
<evidence type="ECO:0000256" key="3">
    <source>
        <dbReference type="SAM" id="SignalP"/>
    </source>
</evidence>
<protein>
    <submittedName>
        <fullName evidence="4">Uncharacterized protein</fullName>
    </submittedName>
</protein>
<feature type="transmembrane region" description="Helical" evidence="2">
    <location>
        <begin position="199"/>
        <end position="221"/>
    </location>
</feature>
<proteinExistence type="predicted"/>
<keyword evidence="3" id="KW-0732">Signal</keyword>
<dbReference type="SMART" id="SM01404">
    <property type="entry name" value="CIMR"/>
    <property type="match status" value="1"/>
</dbReference>
<feature type="chain" id="PRO_5045909593" evidence="3">
    <location>
        <begin position="26"/>
        <end position="274"/>
    </location>
</feature>
<comment type="caution">
    <text evidence="4">The sequence shown here is derived from an EMBL/GenBank/DDBJ whole genome shotgun (WGS) entry which is preliminary data.</text>
</comment>